<dbReference type="InterPro" id="IPR000361">
    <property type="entry name" value="ATAP_core_dom"/>
</dbReference>
<dbReference type="EMBL" id="CP112932">
    <property type="protein sequence ID" value="WPY00643.1"/>
    <property type="molecule type" value="Genomic_DNA"/>
</dbReference>
<keyword evidence="3" id="KW-1185">Reference proteome</keyword>
<dbReference type="SUPFAM" id="SSF89360">
    <property type="entry name" value="HesB-like domain"/>
    <property type="match status" value="1"/>
</dbReference>
<gene>
    <name evidence="2" type="ORF">Trichorick_00526</name>
</gene>
<feature type="domain" description="Core" evidence="1">
    <location>
        <begin position="1"/>
        <end position="101"/>
    </location>
</feature>
<proteinExistence type="predicted"/>
<dbReference type="Proteomes" id="UP001326613">
    <property type="component" value="Chromosome"/>
</dbReference>
<organism evidence="2 3">
    <name type="scientific">Candidatus Trichorickettsia mobilis</name>
    <dbReference type="NCBI Taxonomy" id="1346319"/>
    <lineage>
        <taxon>Bacteria</taxon>
        <taxon>Pseudomonadati</taxon>
        <taxon>Pseudomonadota</taxon>
        <taxon>Alphaproteobacteria</taxon>
        <taxon>Rickettsiales</taxon>
        <taxon>Rickettsiaceae</taxon>
        <taxon>Rickettsieae</taxon>
        <taxon>Candidatus Trichorickettsia</taxon>
    </lineage>
</organism>
<name>A0ABZ0USM1_9RICK</name>
<dbReference type="RefSeq" id="WP_323738695.1">
    <property type="nucleotide sequence ID" value="NZ_CP112932.1"/>
</dbReference>
<evidence type="ECO:0000313" key="2">
    <source>
        <dbReference type="EMBL" id="WPY00643.1"/>
    </source>
</evidence>
<dbReference type="InterPro" id="IPR016092">
    <property type="entry name" value="ATAP"/>
</dbReference>
<reference evidence="2 3" key="1">
    <citation type="submission" date="2022-10" db="EMBL/GenBank/DDBJ databases">
        <title>Host association and intracellularity evolved multiple times independently in the Rickettsiales.</title>
        <authorList>
            <person name="Castelli M."/>
            <person name="Nardi T."/>
            <person name="Gammuto L."/>
            <person name="Bellinzona G."/>
            <person name="Sabaneyeva E."/>
            <person name="Potekhin A."/>
            <person name="Serra V."/>
            <person name="Petroni G."/>
            <person name="Sassera D."/>
        </authorList>
    </citation>
    <scope>NUCLEOTIDE SEQUENCE [LARGE SCALE GENOMIC DNA]</scope>
    <source>
        <strain evidence="2 3">Kr 154-4</strain>
    </source>
</reference>
<dbReference type="PANTHER" id="PTHR43011">
    <property type="entry name" value="IRON-SULFUR CLUSTER ASSEMBLY 2 HOMOLOG, MITOCHONDRIAL"/>
    <property type="match status" value="1"/>
</dbReference>
<dbReference type="NCBIfam" id="TIGR00049">
    <property type="entry name" value="iron-sulfur cluster assembly accessory protein"/>
    <property type="match status" value="1"/>
</dbReference>
<dbReference type="Pfam" id="PF01521">
    <property type="entry name" value="Fe-S_biosyn"/>
    <property type="match status" value="1"/>
</dbReference>
<dbReference type="InterPro" id="IPR017870">
    <property type="entry name" value="FeS_cluster_insertion_CS"/>
</dbReference>
<evidence type="ECO:0000259" key="1">
    <source>
        <dbReference type="Pfam" id="PF01521"/>
    </source>
</evidence>
<protein>
    <submittedName>
        <fullName evidence="2">Iron-sulfur cluster insertion protein ErpA</fullName>
    </submittedName>
</protein>
<dbReference type="InterPro" id="IPR035903">
    <property type="entry name" value="HesB-like_dom_sf"/>
</dbReference>
<dbReference type="Gene3D" id="2.60.300.12">
    <property type="entry name" value="HesB-like domain"/>
    <property type="match status" value="1"/>
</dbReference>
<sequence>MYITATNNAFKRIKVLQPDIGMILRISVDGGGCSGFQYKYEFVSEITKKDYIIVQDDIKIAIDEVSMQYMSGCIIDFVEELGTSYFEIKNPKATGKCGCGNSFSV</sequence>
<evidence type="ECO:0000313" key="3">
    <source>
        <dbReference type="Proteomes" id="UP001326613"/>
    </source>
</evidence>
<dbReference type="PROSITE" id="PS01152">
    <property type="entry name" value="HESB"/>
    <property type="match status" value="1"/>
</dbReference>
<dbReference type="PANTHER" id="PTHR43011:SF1">
    <property type="entry name" value="IRON-SULFUR CLUSTER ASSEMBLY 2 HOMOLOG, MITOCHONDRIAL"/>
    <property type="match status" value="1"/>
</dbReference>
<accession>A0ABZ0USM1</accession>